<dbReference type="NCBIfam" id="TIGR03025">
    <property type="entry name" value="EPS_sugtrans"/>
    <property type="match status" value="1"/>
</dbReference>
<sequence length="473" mass="51476">MTTLERAAEAETGLDLGSSALRRLRVRVGQADHPRPHVSTVGPTLLAVVKLGVATTVTGLVATQVFGQELSTAAAVVVTWWALMLVATPARLRPAVVLLLLCYTATFLTEVRSSPAELVLLGATAIVSTVLVELAATGARRLSRRSQAARLVVVGSAAQVLDAAMELSRPVRPRWQVVGACVSTADPDTAIDLPVAETAKVADLAREVEAAGVLVLPTAGLSNVELRRLSWDLERDGRQFLLDTGLLDVDHRRTAVLREGGLDVVHVRPAVRRGAQPAAKAVLDRVGSIALLLLLLPLMLAITAWIRIDSRGRALFTQSRVGRDGRVFTIYKFRTMRTDAEDLKQELVADNESDAVLFKIRRDPRITRAGAVLRKYSLDELPQLINVALGQMSLVGPRPALPHEVSAYGQDPRRRLAVKPGMTGLWQVSGRSDLTWDETVRRDVEYVDNWSMSLDLAILWRTVGAVVRHRGAY</sequence>
<keyword evidence="10" id="KW-1185">Reference proteome</keyword>
<evidence type="ECO:0000256" key="4">
    <source>
        <dbReference type="ARBA" id="ARBA00022692"/>
    </source>
</evidence>
<comment type="similarity">
    <text evidence="2">Belongs to the bacterial sugar transferase family.</text>
</comment>
<evidence type="ECO:0000313" key="10">
    <source>
        <dbReference type="Proteomes" id="UP000780875"/>
    </source>
</evidence>
<evidence type="ECO:0000256" key="5">
    <source>
        <dbReference type="ARBA" id="ARBA00022989"/>
    </source>
</evidence>
<evidence type="ECO:0000256" key="2">
    <source>
        <dbReference type="ARBA" id="ARBA00006464"/>
    </source>
</evidence>
<evidence type="ECO:0000259" key="8">
    <source>
        <dbReference type="Pfam" id="PF02397"/>
    </source>
</evidence>
<keyword evidence="5 7" id="KW-1133">Transmembrane helix</keyword>
<dbReference type="RefSeq" id="WP_224124091.1">
    <property type="nucleotide sequence ID" value="NZ_JAIQZJ010000009.1"/>
</dbReference>
<feature type="transmembrane region" description="Helical" evidence="7">
    <location>
        <begin position="70"/>
        <end position="88"/>
    </location>
</feature>
<dbReference type="PANTHER" id="PTHR30576">
    <property type="entry name" value="COLANIC BIOSYNTHESIS UDP-GLUCOSE LIPID CARRIER TRANSFERASE"/>
    <property type="match status" value="1"/>
</dbReference>
<feature type="transmembrane region" description="Helical" evidence="7">
    <location>
        <begin position="118"/>
        <end position="136"/>
    </location>
</feature>
<feature type="domain" description="Bacterial sugar transferase" evidence="8">
    <location>
        <begin position="280"/>
        <end position="467"/>
    </location>
</feature>
<dbReference type="InterPro" id="IPR003362">
    <property type="entry name" value="Bact_transf"/>
</dbReference>
<protein>
    <submittedName>
        <fullName evidence="9">Exopolysaccharide biosynthesis polyprenyl glycosylphosphotransferase</fullName>
    </submittedName>
</protein>
<evidence type="ECO:0000313" key="9">
    <source>
        <dbReference type="EMBL" id="MBZ5739730.1"/>
    </source>
</evidence>
<evidence type="ECO:0000256" key="3">
    <source>
        <dbReference type="ARBA" id="ARBA00022679"/>
    </source>
</evidence>
<accession>A0ABS7UG07</accession>
<evidence type="ECO:0000256" key="1">
    <source>
        <dbReference type="ARBA" id="ARBA00004141"/>
    </source>
</evidence>
<feature type="transmembrane region" description="Helical" evidence="7">
    <location>
        <begin position="95"/>
        <end position="112"/>
    </location>
</feature>
<reference evidence="9 10" key="1">
    <citation type="submission" date="2021-09" db="EMBL/GenBank/DDBJ databases">
        <title>Whole genome sequence of Nocardioides sp. GBK3QG-3.</title>
        <authorList>
            <person name="Tuo L."/>
        </authorList>
    </citation>
    <scope>NUCLEOTIDE SEQUENCE [LARGE SCALE GENOMIC DNA]</scope>
    <source>
        <strain evidence="9 10">GBK3QG-3</strain>
    </source>
</reference>
<evidence type="ECO:0000256" key="7">
    <source>
        <dbReference type="SAM" id="Phobius"/>
    </source>
</evidence>
<dbReference type="InterPro" id="IPR017475">
    <property type="entry name" value="EPS_sugar_tfrase"/>
</dbReference>
<dbReference type="PANTHER" id="PTHR30576:SF10">
    <property type="entry name" value="SLL5057 PROTEIN"/>
    <property type="match status" value="1"/>
</dbReference>
<dbReference type="EMBL" id="JAIQZJ010000009">
    <property type="protein sequence ID" value="MBZ5739730.1"/>
    <property type="molecule type" value="Genomic_DNA"/>
</dbReference>
<keyword evidence="3" id="KW-0808">Transferase</keyword>
<keyword evidence="4 7" id="KW-0812">Transmembrane</keyword>
<evidence type="ECO:0000256" key="6">
    <source>
        <dbReference type="ARBA" id="ARBA00023136"/>
    </source>
</evidence>
<comment type="caution">
    <text evidence="9">The sequence shown here is derived from an EMBL/GenBank/DDBJ whole genome shotgun (WGS) entry which is preliminary data.</text>
</comment>
<name>A0ABS7UG07_9ACTN</name>
<dbReference type="Proteomes" id="UP000780875">
    <property type="component" value="Unassembled WGS sequence"/>
</dbReference>
<comment type="subcellular location">
    <subcellularLocation>
        <location evidence="1">Membrane</location>
        <topology evidence="1">Multi-pass membrane protein</topology>
    </subcellularLocation>
</comment>
<proteinExistence type="inferred from homology"/>
<organism evidence="9 10">
    <name type="scientific">Nocardioides mangrovi</name>
    <dbReference type="NCBI Taxonomy" id="2874580"/>
    <lineage>
        <taxon>Bacteria</taxon>
        <taxon>Bacillati</taxon>
        <taxon>Actinomycetota</taxon>
        <taxon>Actinomycetes</taxon>
        <taxon>Propionibacteriales</taxon>
        <taxon>Nocardioidaceae</taxon>
        <taxon>Nocardioides</taxon>
    </lineage>
</organism>
<dbReference type="Pfam" id="PF02397">
    <property type="entry name" value="Bac_transf"/>
    <property type="match status" value="1"/>
</dbReference>
<feature type="transmembrane region" description="Helical" evidence="7">
    <location>
        <begin position="282"/>
        <end position="306"/>
    </location>
</feature>
<gene>
    <name evidence="9" type="ORF">K8U61_16260</name>
</gene>
<keyword evidence="6 7" id="KW-0472">Membrane</keyword>